<dbReference type="InterPro" id="IPR011344">
    <property type="entry name" value="ssDNA-bd"/>
</dbReference>
<dbReference type="STRING" id="1552.A7L45_12865"/>
<dbReference type="PIRSF" id="PIRSF002070">
    <property type="entry name" value="SSB"/>
    <property type="match status" value="1"/>
</dbReference>
<dbReference type="GO" id="GO:0009295">
    <property type="term" value="C:nucleoid"/>
    <property type="evidence" value="ECO:0007669"/>
    <property type="project" value="TreeGrafter"/>
</dbReference>
<dbReference type="GO" id="GO:0006260">
    <property type="term" value="P:DNA replication"/>
    <property type="evidence" value="ECO:0007669"/>
    <property type="project" value="InterPro"/>
</dbReference>
<accession>A0A1J0GHQ7</accession>
<keyword evidence="5" id="KW-1185">Reference proteome</keyword>
<keyword evidence="1 2" id="KW-0238">DNA-binding</keyword>
<proteinExistence type="inferred from homology"/>
<dbReference type="EMBL" id="CP015756">
    <property type="protein sequence ID" value="APC40897.1"/>
    <property type="molecule type" value="Genomic_DNA"/>
</dbReference>
<dbReference type="CDD" id="cd04496">
    <property type="entry name" value="SSB_OBF"/>
    <property type="match status" value="1"/>
</dbReference>
<dbReference type="OrthoDB" id="1828554at2"/>
<dbReference type="RefSeq" id="WP_071613189.1">
    <property type="nucleotide sequence ID" value="NZ_CP015756.1"/>
</dbReference>
<comment type="subunit">
    <text evidence="2">Homotetramer.</text>
</comment>
<protein>
    <recommendedName>
        <fullName evidence="2 3">Single-stranded DNA-binding protein</fullName>
        <shortName evidence="2">SSB</shortName>
    </recommendedName>
</protein>
<sequence length="109" mass="12401">MNTVSIIGRLTRDLELKSFNEGKGFYTRFTLAINRVQHKDMKAEADFINIVAWSGLAETLCKYLKKGSRIAITGRLSSSSYVDKDGNKRYSTEVVAEDFKFLDNKQQIV</sequence>
<dbReference type="NCBIfam" id="TIGR00621">
    <property type="entry name" value="ssb"/>
    <property type="match status" value="1"/>
</dbReference>
<dbReference type="InterPro" id="IPR000424">
    <property type="entry name" value="Primosome_PriB/ssb"/>
</dbReference>
<evidence type="ECO:0000313" key="4">
    <source>
        <dbReference type="EMBL" id="APC40897.1"/>
    </source>
</evidence>
<dbReference type="HAMAP" id="MF_00984">
    <property type="entry name" value="SSB"/>
    <property type="match status" value="1"/>
</dbReference>
<dbReference type="Gene3D" id="2.40.50.140">
    <property type="entry name" value="Nucleic acid-binding proteins"/>
    <property type="match status" value="1"/>
</dbReference>
<dbReference type="GeneID" id="83593392"/>
<evidence type="ECO:0000256" key="3">
    <source>
        <dbReference type="PIRNR" id="PIRNR002070"/>
    </source>
</evidence>
<dbReference type="GO" id="GO:0003697">
    <property type="term" value="F:single-stranded DNA binding"/>
    <property type="evidence" value="ECO:0007669"/>
    <property type="project" value="UniProtKB-UniRule"/>
</dbReference>
<organism evidence="4 5">
    <name type="scientific">Clostridium estertheticum subsp. estertheticum</name>
    <dbReference type="NCBI Taxonomy" id="1552"/>
    <lineage>
        <taxon>Bacteria</taxon>
        <taxon>Bacillati</taxon>
        <taxon>Bacillota</taxon>
        <taxon>Clostridia</taxon>
        <taxon>Eubacteriales</taxon>
        <taxon>Clostridiaceae</taxon>
        <taxon>Clostridium</taxon>
    </lineage>
</organism>
<evidence type="ECO:0000313" key="5">
    <source>
        <dbReference type="Proteomes" id="UP000182569"/>
    </source>
</evidence>
<dbReference type="SUPFAM" id="SSF50249">
    <property type="entry name" value="Nucleic acid-binding proteins"/>
    <property type="match status" value="1"/>
</dbReference>
<name>A0A1J0GHQ7_9CLOT</name>
<dbReference type="AlphaFoldDB" id="A0A1J0GHQ7"/>
<dbReference type="InterPro" id="IPR012340">
    <property type="entry name" value="NA-bd_OB-fold"/>
</dbReference>
<dbReference type="PANTHER" id="PTHR10302:SF27">
    <property type="entry name" value="SINGLE-STRANDED DNA-BINDING PROTEIN"/>
    <property type="match status" value="1"/>
</dbReference>
<dbReference type="Proteomes" id="UP000182569">
    <property type="component" value="Chromosome"/>
</dbReference>
<gene>
    <name evidence="4" type="ORF">A7L45_12865</name>
</gene>
<reference evidence="5" key="1">
    <citation type="journal article" date="2016" name="Front. Microbiol.">
        <title>Complete Genome Sequence of Clostridium estertheticum DSM 8809, a Microbe Identified in Spoiled Vacuum Packed Beef.</title>
        <authorList>
            <person name="Yu Z."/>
            <person name="Gunn L."/>
            <person name="Brennan E."/>
            <person name="Reid R."/>
            <person name="Wall P.G."/>
            <person name="Gaora O.P."/>
            <person name="Hurley D."/>
            <person name="Bolton D."/>
            <person name="Fanning S."/>
        </authorList>
    </citation>
    <scope>NUCLEOTIDE SEQUENCE [LARGE SCALE GENOMIC DNA]</scope>
    <source>
        <strain evidence="5">DSM 8809</strain>
    </source>
</reference>
<evidence type="ECO:0000256" key="2">
    <source>
        <dbReference type="HAMAP-Rule" id="MF_00984"/>
    </source>
</evidence>
<evidence type="ECO:0000256" key="1">
    <source>
        <dbReference type="ARBA" id="ARBA00023125"/>
    </source>
</evidence>
<dbReference type="Pfam" id="PF00436">
    <property type="entry name" value="SSB"/>
    <property type="match status" value="1"/>
</dbReference>
<dbReference type="KEGG" id="ceu:A7L45_12865"/>
<dbReference type="PANTHER" id="PTHR10302">
    <property type="entry name" value="SINGLE-STRANDED DNA-BINDING PROTEIN"/>
    <property type="match status" value="1"/>
</dbReference>
<comment type="caution">
    <text evidence="2">Lacks conserved residue(s) required for the propagation of feature annotation.</text>
</comment>
<dbReference type="PROSITE" id="PS50935">
    <property type="entry name" value="SSB"/>
    <property type="match status" value="1"/>
</dbReference>